<proteinExistence type="predicted"/>
<dbReference type="EMBL" id="ML179066">
    <property type="protein sequence ID" value="THV03448.1"/>
    <property type="molecule type" value="Genomic_DNA"/>
</dbReference>
<protein>
    <submittedName>
        <fullName evidence="1">Uncharacterized protein</fullName>
    </submittedName>
</protein>
<keyword evidence="2" id="KW-1185">Reference proteome</keyword>
<evidence type="ECO:0000313" key="1">
    <source>
        <dbReference type="EMBL" id="THV03448.1"/>
    </source>
</evidence>
<evidence type="ECO:0000313" key="2">
    <source>
        <dbReference type="Proteomes" id="UP000297245"/>
    </source>
</evidence>
<reference evidence="1 2" key="1">
    <citation type="journal article" date="2019" name="Nat. Ecol. Evol.">
        <title>Megaphylogeny resolves global patterns of mushroom evolution.</title>
        <authorList>
            <person name="Varga T."/>
            <person name="Krizsan K."/>
            <person name="Foldi C."/>
            <person name="Dima B."/>
            <person name="Sanchez-Garcia M."/>
            <person name="Sanchez-Ramirez S."/>
            <person name="Szollosi G.J."/>
            <person name="Szarkandi J.G."/>
            <person name="Papp V."/>
            <person name="Albert L."/>
            <person name="Andreopoulos W."/>
            <person name="Angelini C."/>
            <person name="Antonin V."/>
            <person name="Barry K.W."/>
            <person name="Bougher N.L."/>
            <person name="Buchanan P."/>
            <person name="Buyck B."/>
            <person name="Bense V."/>
            <person name="Catcheside P."/>
            <person name="Chovatia M."/>
            <person name="Cooper J."/>
            <person name="Damon W."/>
            <person name="Desjardin D."/>
            <person name="Finy P."/>
            <person name="Geml J."/>
            <person name="Haridas S."/>
            <person name="Hughes K."/>
            <person name="Justo A."/>
            <person name="Karasinski D."/>
            <person name="Kautmanova I."/>
            <person name="Kiss B."/>
            <person name="Kocsube S."/>
            <person name="Kotiranta H."/>
            <person name="LaButti K.M."/>
            <person name="Lechner B.E."/>
            <person name="Liimatainen K."/>
            <person name="Lipzen A."/>
            <person name="Lukacs Z."/>
            <person name="Mihaltcheva S."/>
            <person name="Morgado L.N."/>
            <person name="Niskanen T."/>
            <person name="Noordeloos M.E."/>
            <person name="Ohm R.A."/>
            <person name="Ortiz-Santana B."/>
            <person name="Ovrebo C."/>
            <person name="Racz N."/>
            <person name="Riley R."/>
            <person name="Savchenko A."/>
            <person name="Shiryaev A."/>
            <person name="Soop K."/>
            <person name="Spirin V."/>
            <person name="Szebenyi C."/>
            <person name="Tomsovsky M."/>
            <person name="Tulloss R.E."/>
            <person name="Uehling J."/>
            <person name="Grigoriev I.V."/>
            <person name="Vagvolgyi C."/>
            <person name="Papp T."/>
            <person name="Martin F.M."/>
            <person name="Miettinen O."/>
            <person name="Hibbett D.S."/>
            <person name="Nagy L.G."/>
        </authorList>
    </citation>
    <scope>NUCLEOTIDE SEQUENCE [LARGE SCALE GENOMIC DNA]</scope>
    <source>
        <strain evidence="1 2">CBS 962.96</strain>
    </source>
</reference>
<accession>A0A4S8MKV8</accession>
<organism evidence="1 2">
    <name type="scientific">Dendrothele bispora (strain CBS 962.96)</name>
    <dbReference type="NCBI Taxonomy" id="1314807"/>
    <lineage>
        <taxon>Eukaryota</taxon>
        <taxon>Fungi</taxon>
        <taxon>Dikarya</taxon>
        <taxon>Basidiomycota</taxon>
        <taxon>Agaricomycotina</taxon>
        <taxon>Agaricomycetes</taxon>
        <taxon>Agaricomycetidae</taxon>
        <taxon>Agaricales</taxon>
        <taxon>Agaricales incertae sedis</taxon>
        <taxon>Dendrothele</taxon>
    </lineage>
</organism>
<dbReference type="Proteomes" id="UP000297245">
    <property type="component" value="Unassembled WGS sequence"/>
</dbReference>
<sequence>MLALGFFNIGIVLQSNVPQLRSGSSQLQAVFHSILSTRIVLTHTPLAKFPLPGSRLPLSTLGILNSRLTSRPGQNGCLCPTRPSLTRRLSYKKTHLSGLAVTLYLSSSSSTM</sequence>
<name>A0A4S8MKV8_DENBC</name>
<dbReference type="OrthoDB" id="3027707at2759"/>
<gene>
    <name evidence="1" type="ORF">K435DRAFT_278199</name>
</gene>
<dbReference type="AlphaFoldDB" id="A0A4S8MKV8"/>